<sequence>MRINPTTSGSRVSTLEKKNLGRVVQIISPVLDVAFPQGKMPNIYNAFIVQTLSATNGLTRGMEVINTGAPISVPVGGRLWDEFLTCSESLLII</sequence>
<dbReference type="Proteomes" id="UP000222542">
    <property type="component" value="Unassembled WGS sequence"/>
</dbReference>
<feature type="domain" description="ATPase F1/V1/A1 complex alpha/beta subunit N-terminal" evidence="13">
    <location>
        <begin position="23"/>
        <end position="50"/>
    </location>
</feature>
<keyword evidence="9" id="KW-0472">Membrane</keyword>
<reference evidence="14 15" key="1">
    <citation type="journal article" date="2014" name="Nat. Genet.">
        <title>Genome sequence of the hot pepper provides insights into the evolution of pungency in Capsicum species.</title>
        <authorList>
            <person name="Kim S."/>
            <person name="Park M."/>
            <person name="Yeom S.I."/>
            <person name="Kim Y.M."/>
            <person name="Lee J.M."/>
            <person name="Lee H.A."/>
            <person name="Seo E."/>
            <person name="Choi J."/>
            <person name="Cheong K."/>
            <person name="Kim K.T."/>
            <person name="Jung K."/>
            <person name="Lee G.W."/>
            <person name="Oh S.K."/>
            <person name="Bae C."/>
            <person name="Kim S.B."/>
            <person name="Lee H.Y."/>
            <person name="Kim S.Y."/>
            <person name="Kim M.S."/>
            <person name="Kang B.C."/>
            <person name="Jo Y.D."/>
            <person name="Yang H.B."/>
            <person name="Jeong H.J."/>
            <person name="Kang W.H."/>
            <person name="Kwon J.K."/>
            <person name="Shin C."/>
            <person name="Lim J.Y."/>
            <person name="Park J.H."/>
            <person name="Huh J.H."/>
            <person name="Kim J.S."/>
            <person name="Kim B.D."/>
            <person name="Cohen O."/>
            <person name="Paran I."/>
            <person name="Suh M.C."/>
            <person name="Lee S.B."/>
            <person name="Kim Y.K."/>
            <person name="Shin Y."/>
            <person name="Noh S.J."/>
            <person name="Park J."/>
            <person name="Seo Y.S."/>
            <person name="Kwon S.Y."/>
            <person name="Kim H.A."/>
            <person name="Park J.M."/>
            <person name="Kim H.J."/>
            <person name="Choi S.B."/>
            <person name="Bosland P.W."/>
            <person name="Reeves G."/>
            <person name="Jo S.H."/>
            <person name="Lee B.W."/>
            <person name="Cho H.T."/>
            <person name="Choi H.S."/>
            <person name="Lee M.S."/>
            <person name="Yu Y."/>
            <person name="Do Choi Y."/>
            <person name="Park B.S."/>
            <person name="van Deynze A."/>
            <person name="Ashrafi H."/>
            <person name="Hill T."/>
            <person name="Kim W.T."/>
            <person name="Pai H.S."/>
            <person name="Ahn H.K."/>
            <person name="Yeam I."/>
            <person name="Giovannoni J.J."/>
            <person name="Rose J.K."/>
            <person name="Sorensen I."/>
            <person name="Lee S.J."/>
            <person name="Kim R.W."/>
            <person name="Choi I.Y."/>
            <person name="Choi B.S."/>
            <person name="Lim J.S."/>
            <person name="Lee Y.H."/>
            <person name="Choi D."/>
        </authorList>
    </citation>
    <scope>NUCLEOTIDE SEQUENCE [LARGE SCALE GENOMIC DNA]</scope>
    <source>
        <strain evidence="15">cv. CM334</strain>
    </source>
</reference>
<gene>
    <name evidence="14" type="ORF">T459_02286</name>
</gene>
<evidence type="ECO:0000256" key="3">
    <source>
        <dbReference type="ARBA" id="ARBA00012473"/>
    </source>
</evidence>
<evidence type="ECO:0000256" key="7">
    <source>
        <dbReference type="ARBA" id="ARBA00022840"/>
    </source>
</evidence>
<dbReference type="Gene3D" id="2.40.10.170">
    <property type="match status" value="1"/>
</dbReference>
<evidence type="ECO:0000313" key="15">
    <source>
        <dbReference type="Proteomes" id="UP000222542"/>
    </source>
</evidence>
<evidence type="ECO:0000256" key="9">
    <source>
        <dbReference type="ARBA" id="ARBA00023136"/>
    </source>
</evidence>
<evidence type="ECO:0000256" key="12">
    <source>
        <dbReference type="ARBA" id="ARBA00048383"/>
    </source>
</evidence>
<dbReference type="STRING" id="4072.A0A2G3AJI2"/>
<keyword evidence="4" id="KW-0813">Transport</keyword>
<evidence type="ECO:0000313" key="14">
    <source>
        <dbReference type="EMBL" id="PHT94404.1"/>
    </source>
</evidence>
<comment type="subcellular location">
    <subcellularLocation>
        <location evidence="1">Membrane</location>
    </subcellularLocation>
</comment>
<evidence type="ECO:0000256" key="5">
    <source>
        <dbReference type="ARBA" id="ARBA00022741"/>
    </source>
</evidence>
<evidence type="ECO:0000259" key="13">
    <source>
        <dbReference type="Pfam" id="PF02874"/>
    </source>
</evidence>
<evidence type="ECO:0000256" key="10">
    <source>
        <dbReference type="ARBA" id="ARBA00023196"/>
    </source>
</evidence>
<keyword evidence="7" id="KW-0067">ATP-binding</keyword>
<dbReference type="InterPro" id="IPR036121">
    <property type="entry name" value="ATPase_F1/V1/A1_a/bsu_N_sf"/>
</dbReference>
<dbReference type="Gramene" id="PHT94404">
    <property type="protein sequence ID" value="PHT94404"/>
    <property type="gene ID" value="T459_02286"/>
</dbReference>
<keyword evidence="8" id="KW-0406">Ion transport</keyword>
<protein>
    <recommendedName>
        <fullName evidence="3">H(+)-transporting two-sector ATPase</fullName>
        <ecNumber evidence="3">7.1.2.2</ecNumber>
    </recommendedName>
</protein>
<comment type="similarity">
    <text evidence="2">Belongs to the ATPase alpha/beta chains family.</text>
</comment>
<dbReference type="PANTHER" id="PTHR15184:SF71">
    <property type="entry name" value="ATP SYNTHASE SUBUNIT BETA, MITOCHONDRIAL"/>
    <property type="match status" value="1"/>
</dbReference>
<comment type="catalytic activity">
    <reaction evidence="12">
        <text>ATP + H2O + 4 H(+)(in) = ADP + phosphate + 5 H(+)(out)</text>
        <dbReference type="Rhea" id="RHEA:57720"/>
        <dbReference type="ChEBI" id="CHEBI:15377"/>
        <dbReference type="ChEBI" id="CHEBI:15378"/>
        <dbReference type="ChEBI" id="CHEBI:30616"/>
        <dbReference type="ChEBI" id="CHEBI:43474"/>
        <dbReference type="ChEBI" id="CHEBI:456216"/>
        <dbReference type="EC" id="7.1.2.2"/>
    </reaction>
</comment>
<proteinExistence type="inferred from homology"/>
<evidence type="ECO:0000256" key="2">
    <source>
        <dbReference type="ARBA" id="ARBA00008936"/>
    </source>
</evidence>
<name>A0A2G3AJI2_CAPAN</name>
<evidence type="ECO:0000256" key="1">
    <source>
        <dbReference type="ARBA" id="ARBA00004370"/>
    </source>
</evidence>
<organism evidence="14 15">
    <name type="scientific">Capsicum annuum</name>
    <name type="common">Capsicum pepper</name>
    <dbReference type="NCBI Taxonomy" id="4072"/>
    <lineage>
        <taxon>Eukaryota</taxon>
        <taxon>Viridiplantae</taxon>
        <taxon>Streptophyta</taxon>
        <taxon>Embryophyta</taxon>
        <taxon>Tracheophyta</taxon>
        <taxon>Spermatophyta</taxon>
        <taxon>Magnoliopsida</taxon>
        <taxon>eudicotyledons</taxon>
        <taxon>Gunneridae</taxon>
        <taxon>Pentapetalae</taxon>
        <taxon>asterids</taxon>
        <taxon>lamiids</taxon>
        <taxon>Solanales</taxon>
        <taxon>Solanaceae</taxon>
        <taxon>Solanoideae</taxon>
        <taxon>Capsiceae</taxon>
        <taxon>Capsicum</taxon>
    </lineage>
</organism>
<dbReference type="GO" id="GO:1902600">
    <property type="term" value="P:proton transmembrane transport"/>
    <property type="evidence" value="ECO:0007669"/>
    <property type="project" value="UniProtKB-KW"/>
</dbReference>
<reference evidence="14 15" key="2">
    <citation type="journal article" date="2017" name="Genome Biol.">
        <title>New reference genome sequences of hot pepper reveal the massive evolution of plant disease-resistance genes by retroduplication.</title>
        <authorList>
            <person name="Kim S."/>
            <person name="Park J."/>
            <person name="Yeom S.I."/>
            <person name="Kim Y.M."/>
            <person name="Seo E."/>
            <person name="Kim K.T."/>
            <person name="Kim M.S."/>
            <person name="Lee J.M."/>
            <person name="Cheong K."/>
            <person name="Shin H.S."/>
            <person name="Kim S.B."/>
            <person name="Han K."/>
            <person name="Lee J."/>
            <person name="Park M."/>
            <person name="Lee H.A."/>
            <person name="Lee H.Y."/>
            <person name="Lee Y."/>
            <person name="Oh S."/>
            <person name="Lee J.H."/>
            <person name="Choi E."/>
            <person name="Choi E."/>
            <person name="Lee S.E."/>
            <person name="Jeon J."/>
            <person name="Kim H."/>
            <person name="Choi G."/>
            <person name="Song H."/>
            <person name="Lee J."/>
            <person name="Lee S.C."/>
            <person name="Kwon J.K."/>
            <person name="Lee H.Y."/>
            <person name="Koo N."/>
            <person name="Hong Y."/>
            <person name="Kim R.W."/>
            <person name="Kang W.H."/>
            <person name="Huh J.H."/>
            <person name="Kang B.C."/>
            <person name="Yang T.J."/>
            <person name="Lee Y.H."/>
            <person name="Bennetzen J.L."/>
            <person name="Choi D."/>
        </authorList>
    </citation>
    <scope>NUCLEOTIDE SEQUENCE [LARGE SCALE GENOMIC DNA]</scope>
    <source>
        <strain evidence="15">cv. CM334</strain>
    </source>
</reference>
<keyword evidence="15" id="KW-1185">Reference proteome</keyword>
<dbReference type="GO" id="GO:0045259">
    <property type="term" value="C:proton-transporting ATP synthase complex"/>
    <property type="evidence" value="ECO:0007669"/>
    <property type="project" value="UniProtKB-KW"/>
</dbReference>
<evidence type="ECO:0000256" key="11">
    <source>
        <dbReference type="ARBA" id="ARBA00023310"/>
    </source>
</evidence>
<dbReference type="GO" id="GO:0006754">
    <property type="term" value="P:ATP biosynthetic process"/>
    <property type="evidence" value="ECO:0007669"/>
    <property type="project" value="UniProtKB-KW"/>
</dbReference>
<keyword evidence="6" id="KW-0375">Hydrogen ion transport</keyword>
<dbReference type="InterPro" id="IPR050053">
    <property type="entry name" value="ATPase_alpha/beta_chains"/>
</dbReference>
<dbReference type="GO" id="GO:0005524">
    <property type="term" value="F:ATP binding"/>
    <property type="evidence" value="ECO:0007669"/>
    <property type="project" value="UniProtKB-KW"/>
</dbReference>
<dbReference type="AlphaFoldDB" id="A0A2G3AJI2"/>
<keyword evidence="10" id="KW-0139">CF(1)</keyword>
<dbReference type="SUPFAM" id="SSF50615">
    <property type="entry name" value="N-terminal domain of alpha and beta subunits of F1 ATP synthase"/>
    <property type="match status" value="1"/>
</dbReference>
<evidence type="ECO:0000256" key="4">
    <source>
        <dbReference type="ARBA" id="ARBA00022448"/>
    </source>
</evidence>
<comment type="caution">
    <text evidence="14">The sequence shown here is derived from an EMBL/GenBank/DDBJ whole genome shotgun (WGS) entry which is preliminary data.</text>
</comment>
<dbReference type="EC" id="7.1.2.2" evidence="3"/>
<keyword evidence="11" id="KW-0066">ATP synthesis</keyword>
<accession>A0A2G3AJI2</accession>
<dbReference type="Pfam" id="PF02874">
    <property type="entry name" value="ATP-synt_ab_N"/>
    <property type="match status" value="1"/>
</dbReference>
<dbReference type="PANTHER" id="PTHR15184">
    <property type="entry name" value="ATP SYNTHASE"/>
    <property type="match status" value="1"/>
</dbReference>
<evidence type="ECO:0000256" key="6">
    <source>
        <dbReference type="ARBA" id="ARBA00022781"/>
    </source>
</evidence>
<dbReference type="EMBL" id="AYRZ02000001">
    <property type="protein sequence ID" value="PHT94404.1"/>
    <property type="molecule type" value="Genomic_DNA"/>
</dbReference>
<dbReference type="InterPro" id="IPR004100">
    <property type="entry name" value="ATPase_F1/V1/A1_a/bsu_N"/>
</dbReference>
<evidence type="ECO:0000256" key="8">
    <source>
        <dbReference type="ARBA" id="ARBA00023065"/>
    </source>
</evidence>
<keyword evidence="5" id="KW-0547">Nucleotide-binding</keyword>